<comment type="subcellular location">
    <subcellularLocation>
        <location evidence="2">Endoplasmic reticulum membrane</location>
        <topology evidence="2">Multi-pass membrane protein</topology>
    </subcellularLocation>
</comment>
<feature type="transmembrane region" description="Helical" evidence="8">
    <location>
        <begin position="198"/>
        <end position="222"/>
    </location>
</feature>
<gene>
    <name evidence="10" type="ORF">CDEST_04608</name>
</gene>
<comment type="similarity">
    <text evidence="3">Belongs to the TPT transporter family. SLC35D subfamily.</text>
</comment>
<dbReference type="AlphaFoldDB" id="A0AAX4I892"/>
<feature type="transmembrane region" description="Helical" evidence="8">
    <location>
        <begin position="324"/>
        <end position="340"/>
    </location>
</feature>
<keyword evidence="5 8" id="KW-0812">Transmembrane</keyword>
<evidence type="ECO:0000256" key="7">
    <source>
        <dbReference type="ARBA" id="ARBA00023136"/>
    </source>
</evidence>
<evidence type="ECO:0000256" key="8">
    <source>
        <dbReference type="SAM" id="Phobius"/>
    </source>
</evidence>
<dbReference type="Proteomes" id="UP001322277">
    <property type="component" value="Chromosome 3"/>
</dbReference>
<dbReference type="Pfam" id="PF03151">
    <property type="entry name" value="TPT"/>
    <property type="match status" value="1"/>
</dbReference>
<dbReference type="KEGG" id="cdet:87941111"/>
<protein>
    <submittedName>
        <fullName evidence="10">Sugar phosphate transporter domain-containing protein</fullName>
    </submittedName>
</protein>
<reference evidence="11" key="1">
    <citation type="journal article" date="2023" name="bioRxiv">
        <title>Complete genome of the Medicago anthracnose fungus, Colletotrichum destructivum, reveals a mini-chromosome-like region within a core chromosome.</title>
        <authorList>
            <person name="Lapalu N."/>
            <person name="Simon A."/>
            <person name="Lu A."/>
            <person name="Plaumann P.-L."/>
            <person name="Amselem J."/>
            <person name="Pigne S."/>
            <person name="Auger A."/>
            <person name="Koch C."/>
            <person name="Dallery J.-F."/>
            <person name="O'Connell R.J."/>
        </authorList>
    </citation>
    <scope>NUCLEOTIDE SEQUENCE [LARGE SCALE GENOMIC DNA]</scope>
    <source>
        <strain evidence="11">CBS 520.97</strain>
    </source>
</reference>
<feature type="domain" description="Sugar phosphate transporter" evidence="9">
    <location>
        <begin position="77"/>
        <end position="341"/>
    </location>
</feature>
<feature type="transmembrane region" description="Helical" evidence="8">
    <location>
        <begin position="379"/>
        <end position="398"/>
    </location>
</feature>
<dbReference type="EMBL" id="CP137307">
    <property type="protein sequence ID" value="WQF79594.1"/>
    <property type="molecule type" value="Genomic_DNA"/>
</dbReference>
<feature type="transmembrane region" description="Helical" evidence="8">
    <location>
        <begin position="61"/>
        <end position="82"/>
    </location>
</feature>
<evidence type="ECO:0000256" key="3">
    <source>
        <dbReference type="ARBA" id="ARBA00010425"/>
    </source>
</evidence>
<dbReference type="GeneID" id="87941111"/>
<name>A0AAX4I892_9PEZI</name>
<accession>A0AAX4I892</accession>
<feature type="transmembrane region" description="Helical" evidence="8">
    <location>
        <begin position="147"/>
        <end position="167"/>
    </location>
</feature>
<feature type="transmembrane region" description="Helical" evidence="8">
    <location>
        <begin position="298"/>
        <end position="318"/>
    </location>
</feature>
<evidence type="ECO:0000313" key="11">
    <source>
        <dbReference type="Proteomes" id="UP001322277"/>
    </source>
</evidence>
<dbReference type="InterPro" id="IPR050186">
    <property type="entry name" value="TPT_transporter"/>
</dbReference>
<evidence type="ECO:0000313" key="10">
    <source>
        <dbReference type="EMBL" id="WQF79594.1"/>
    </source>
</evidence>
<evidence type="ECO:0000256" key="6">
    <source>
        <dbReference type="ARBA" id="ARBA00022989"/>
    </source>
</evidence>
<feature type="transmembrane region" description="Helical" evidence="8">
    <location>
        <begin position="117"/>
        <end position="141"/>
    </location>
</feature>
<keyword evidence="6 8" id="KW-1133">Transmembrane helix</keyword>
<dbReference type="InterPro" id="IPR004853">
    <property type="entry name" value="Sugar_P_trans_dom"/>
</dbReference>
<evidence type="ECO:0000256" key="2">
    <source>
        <dbReference type="ARBA" id="ARBA00004477"/>
    </source>
</evidence>
<evidence type="ECO:0000256" key="1">
    <source>
        <dbReference type="ARBA" id="ARBA00003420"/>
    </source>
</evidence>
<keyword evidence="11" id="KW-1185">Reference proteome</keyword>
<comment type="subunit">
    <text evidence="4">Homooligomer.</text>
</comment>
<sequence length="416" mass="45619">MSTLPTTEKPAGSRALHPALFIASWIFFSNLTILFNKWLLDTAGFSKIMSLSTLIKLTYRRIPYVALLVTPRLLLTSSLAVILTCWHLVFSTFATQLLARCTSLLDGRHKVKMTGRVYLRAVVPIGLLYSGSLVCSNLVYLYLSVSFIQMLKAGAPVAVLFASWIWGVAEPSMATFYNILLIVAGVGLASFGEIEFSWIGFIFQMGGIIFEAIRLVMIQVLLKGDENAQRMDPLVSLYYYAPVCAVMNFFVAWASEFSSFKLEDFQKTGVTMLLLNAGVAFMLNVSSVFLIGKTSGLVMTLTGILKNILLIGASVIIWNTNISFIQFVGYGIALFGLVVYSTGWEQLKGSAAGAVVWARTAWNSHSFDEGRLSPLVRRAIFFGLLTLITVMLVLGFAYKGSSAPADWLAKVGTTST</sequence>
<evidence type="ECO:0000256" key="4">
    <source>
        <dbReference type="ARBA" id="ARBA00011182"/>
    </source>
</evidence>
<evidence type="ECO:0000256" key="5">
    <source>
        <dbReference type="ARBA" id="ARBA00022692"/>
    </source>
</evidence>
<dbReference type="RefSeq" id="XP_062776818.1">
    <property type="nucleotide sequence ID" value="XM_062920767.1"/>
</dbReference>
<feature type="transmembrane region" description="Helical" evidence="8">
    <location>
        <begin position="273"/>
        <end position="291"/>
    </location>
</feature>
<dbReference type="PANTHER" id="PTHR11132">
    <property type="entry name" value="SOLUTE CARRIER FAMILY 35"/>
    <property type="match status" value="1"/>
</dbReference>
<feature type="transmembrane region" description="Helical" evidence="8">
    <location>
        <begin position="174"/>
        <end position="192"/>
    </location>
</feature>
<organism evidence="10 11">
    <name type="scientific">Colletotrichum destructivum</name>
    <dbReference type="NCBI Taxonomy" id="34406"/>
    <lineage>
        <taxon>Eukaryota</taxon>
        <taxon>Fungi</taxon>
        <taxon>Dikarya</taxon>
        <taxon>Ascomycota</taxon>
        <taxon>Pezizomycotina</taxon>
        <taxon>Sordariomycetes</taxon>
        <taxon>Hypocreomycetidae</taxon>
        <taxon>Glomerellales</taxon>
        <taxon>Glomerellaceae</taxon>
        <taxon>Colletotrichum</taxon>
        <taxon>Colletotrichum destructivum species complex</taxon>
    </lineage>
</organism>
<proteinExistence type="inferred from homology"/>
<feature type="transmembrane region" description="Helical" evidence="8">
    <location>
        <begin position="234"/>
        <end position="253"/>
    </location>
</feature>
<evidence type="ECO:0000259" key="9">
    <source>
        <dbReference type="Pfam" id="PF03151"/>
    </source>
</evidence>
<dbReference type="GO" id="GO:0005789">
    <property type="term" value="C:endoplasmic reticulum membrane"/>
    <property type="evidence" value="ECO:0007669"/>
    <property type="project" value="UniProtKB-SubCell"/>
</dbReference>
<feature type="transmembrane region" description="Helical" evidence="8">
    <location>
        <begin position="20"/>
        <end position="40"/>
    </location>
</feature>
<keyword evidence="7 8" id="KW-0472">Membrane</keyword>
<comment type="function">
    <text evidence="1">Involved in the import of GDP-mannose from the cytoplasm into the Golgi lumen.</text>
</comment>